<proteinExistence type="predicted"/>
<name>A0ABU0FIB3_9HYPH</name>
<comment type="subcellular location">
    <subcellularLocation>
        <location evidence="1">Membrane</location>
    </subcellularLocation>
</comment>
<dbReference type="PANTHER" id="PTHR12815:SF42">
    <property type="entry name" value="BACTERIAL SURFACE ANTIGEN (D15) DOMAIN-CONTAINING PROTEIN"/>
    <property type="match status" value="1"/>
</dbReference>
<keyword evidence="2" id="KW-1134">Transmembrane beta strand</keyword>
<dbReference type="Gene3D" id="3.10.20.310">
    <property type="entry name" value="membrane protein fhac"/>
    <property type="match status" value="1"/>
</dbReference>
<feature type="signal peptide" evidence="4">
    <location>
        <begin position="1"/>
        <end position="23"/>
    </location>
</feature>
<feature type="chain" id="PRO_5047257503" evidence="4">
    <location>
        <begin position="24"/>
        <end position="645"/>
    </location>
</feature>
<reference evidence="6 7" key="1">
    <citation type="submission" date="2023-07" db="EMBL/GenBank/DDBJ databases">
        <title>Genomic Encyclopedia of Type Strains, Phase IV (KMG-IV): sequencing the most valuable type-strain genomes for metagenomic binning, comparative biology and taxonomic classification.</title>
        <authorList>
            <person name="Goeker M."/>
        </authorList>
    </citation>
    <scope>NUCLEOTIDE SEQUENCE [LARGE SCALE GENOMIC DNA]</scope>
    <source>
        <strain evidence="6 7">DSM 5896</strain>
    </source>
</reference>
<dbReference type="Proteomes" id="UP001237448">
    <property type="component" value="Unassembled WGS sequence"/>
</dbReference>
<evidence type="ECO:0000256" key="2">
    <source>
        <dbReference type="ARBA" id="ARBA00022452"/>
    </source>
</evidence>
<evidence type="ECO:0000256" key="4">
    <source>
        <dbReference type="SAM" id="SignalP"/>
    </source>
</evidence>
<gene>
    <name evidence="6" type="ORF">J3R73_004043</name>
</gene>
<keyword evidence="4" id="KW-0732">Signal</keyword>
<keyword evidence="2" id="KW-0812">Transmembrane</keyword>
<feature type="domain" description="Bacterial surface antigen (D15)" evidence="5">
    <location>
        <begin position="333"/>
        <end position="645"/>
    </location>
</feature>
<dbReference type="InterPro" id="IPR000184">
    <property type="entry name" value="Bac_surfAg_D15"/>
</dbReference>
<dbReference type="RefSeq" id="WP_307430932.1">
    <property type="nucleotide sequence ID" value="NZ_JAUSVK010000001.1"/>
</dbReference>
<evidence type="ECO:0000256" key="1">
    <source>
        <dbReference type="ARBA" id="ARBA00004370"/>
    </source>
</evidence>
<keyword evidence="7" id="KW-1185">Reference proteome</keyword>
<dbReference type="PANTHER" id="PTHR12815">
    <property type="entry name" value="SORTING AND ASSEMBLY MACHINERY SAMM50 PROTEIN FAMILY MEMBER"/>
    <property type="match status" value="1"/>
</dbReference>
<evidence type="ECO:0000313" key="7">
    <source>
        <dbReference type="Proteomes" id="UP001237448"/>
    </source>
</evidence>
<accession>A0ABU0FIB3</accession>
<dbReference type="Pfam" id="PF01103">
    <property type="entry name" value="Omp85"/>
    <property type="match status" value="1"/>
</dbReference>
<evidence type="ECO:0000313" key="6">
    <source>
        <dbReference type="EMBL" id="MDQ0394251.1"/>
    </source>
</evidence>
<keyword evidence="3" id="KW-0472">Membrane</keyword>
<dbReference type="EMBL" id="JAUSVK010000001">
    <property type="protein sequence ID" value="MDQ0394251.1"/>
    <property type="molecule type" value="Genomic_DNA"/>
</dbReference>
<dbReference type="InterPro" id="IPR039910">
    <property type="entry name" value="D15-like"/>
</dbReference>
<evidence type="ECO:0000259" key="5">
    <source>
        <dbReference type="Pfam" id="PF01103"/>
    </source>
</evidence>
<comment type="caution">
    <text evidence="6">The sequence shown here is derived from an EMBL/GenBank/DDBJ whole genome shotgun (WGS) entry which is preliminary data.</text>
</comment>
<dbReference type="Gene3D" id="2.40.160.50">
    <property type="entry name" value="membrane protein fhac: a member of the omp85/tpsb transporter family"/>
    <property type="match status" value="1"/>
</dbReference>
<sequence>MKSLALSVAGTALLAGVAPQPAAAFKLFGYTFFEGDKKPASPDAQPYKIDINVADGNSGLKDVIQNASLLYSGKDDTPPPSTPAFLSRARAEYERILAALYAGGRYGGTISILVNGQPVEQIRNDVTLPHPVPVVINVDPGPLFTFGAIVMKGRAPPSPADDNPKTRTPENLGLIAGRPANSEVVLQSEQALVDAWRRLGYPKARALPRAIVADHVNHRLNVTIGVDPGRPARYGAVAVTGTRDMNPDFVARQTGLVPGEPYDPAEIELAKRRLQHLQVFSSTSIVEGDAIAPDGTLPMTVAVAESPLHVFGAGASYSTTDGAGVNGYWEHRNLFGEAERLRFDAAVSGVGSSNSRNFAYSGGNSSDPRDFTYLGGVTFVKPGILDPFTDLTAQLLFKREVYDPYAQNTFRARVGLTHEFSQQLTGKIAVNGEYDEVADGFGRRDLLFFSLPAELAYDTTDDKLEPTQGYRIKGTFEPFYEAKFGNFGAVSRLDGSAYFSFDQAGRYVLAGRAAVGSLVGAPADEMPADRLFFAGGGGSVRGFDYRSLGPKLDNGVIVGGRSLVEGSLEMRVRVTDTIGVVPFVDAGSAFDSAYPNFSENIKIGAGLGLRYYTGLGAIRVDIARALTRERGQPPFALYIGLGESF</sequence>
<organism evidence="6 7">
    <name type="scientific">Labrys monachus</name>
    <dbReference type="NCBI Taxonomy" id="217067"/>
    <lineage>
        <taxon>Bacteria</taxon>
        <taxon>Pseudomonadati</taxon>
        <taxon>Pseudomonadota</taxon>
        <taxon>Alphaproteobacteria</taxon>
        <taxon>Hyphomicrobiales</taxon>
        <taxon>Xanthobacteraceae</taxon>
        <taxon>Labrys</taxon>
    </lineage>
</organism>
<evidence type="ECO:0000256" key="3">
    <source>
        <dbReference type="ARBA" id="ARBA00023136"/>
    </source>
</evidence>
<protein>
    <submittedName>
        <fullName evidence="6">Translocation and assembly module TamA</fullName>
    </submittedName>
</protein>